<dbReference type="RefSeq" id="WP_227195450.1">
    <property type="nucleotide sequence ID" value="NZ_JBBMEJ010000002.1"/>
</dbReference>
<sequence>MMYEHETLQDELDRRDGIPDYYDTMYLDGYDVNQICRAFDKVQRRKFRKIRQEKMAKREQQELERSIKAELEKTVEKALDELLAGFNK</sequence>
<evidence type="ECO:0000313" key="1">
    <source>
        <dbReference type="EMBL" id="MEQ2369832.1"/>
    </source>
</evidence>
<accession>A0ABV1BC68</accession>
<dbReference type="EMBL" id="JBBMEJ010000002">
    <property type="protein sequence ID" value="MEQ2369832.1"/>
    <property type="molecule type" value="Genomic_DNA"/>
</dbReference>
<protein>
    <submittedName>
        <fullName evidence="1">Uncharacterized protein</fullName>
    </submittedName>
</protein>
<reference evidence="1 2" key="1">
    <citation type="submission" date="2024-03" db="EMBL/GenBank/DDBJ databases">
        <title>Human intestinal bacterial collection.</title>
        <authorList>
            <person name="Pauvert C."/>
            <person name="Hitch T.C.A."/>
            <person name="Clavel T."/>
        </authorList>
    </citation>
    <scope>NUCLEOTIDE SEQUENCE [LARGE SCALE GENOMIC DNA]</scope>
    <source>
        <strain evidence="1 2">CLA-JM-H16</strain>
    </source>
</reference>
<name>A0ABV1BC68_9FIRM</name>
<evidence type="ECO:0000313" key="2">
    <source>
        <dbReference type="Proteomes" id="UP001473063"/>
    </source>
</evidence>
<dbReference type="Proteomes" id="UP001473063">
    <property type="component" value="Unassembled WGS sequence"/>
</dbReference>
<keyword evidence="2" id="KW-1185">Reference proteome</keyword>
<proteinExistence type="predicted"/>
<organism evidence="1 2">
    <name type="scientific">Blautia aquisgranensis</name>
    <dbReference type="NCBI Taxonomy" id="3133153"/>
    <lineage>
        <taxon>Bacteria</taxon>
        <taxon>Bacillati</taxon>
        <taxon>Bacillota</taxon>
        <taxon>Clostridia</taxon>
        <taxon>Lachnospirales</taxon>
        <taxon>Lachnospiraceae</taxon>
        <taxon>Blautia</taxon>
    </lineage>
</organism>
<gene>
    <name evidence="1" type="ORF">WMO28_02530</name>
</gene>
<comment type="caution">
    <text evidence="1">The sequence shown here is derived from an EMBL/GenBank/DDBJ whole genome shotgun (WGS) entry which is preliminary data.</text>
</comment>